<comment type="caution">
    <text evidence="2">The sequence shown here is derived from an EMBL/GenBank/DDBJ whole genome shotgun (WGS) entry which is preliminary data.</text>
</comment>
<gene>
    <name evidence="2" type="ORF">KHA90_10390</name>
</gene>
<protein>
    <recommendedName>
        <fullName evidence="4">Lipoprotein</fullName>
    </recommendedName>
</protein>
<reference evidence="2 3" key="1">
    <citation type="journal article" date="2018" name="Int. J. Syst. Evol. Microbiol.">
        <title>Flavobacterium chryseum sp. nov. and Flavobacterium psychroterrae sp. nov., novel environmental bacteria isolated from Antarctica.</title>
        <authorList>
            <person name="Kralova S."/>
            <person name="Svec P."/>
            <person name="Busse H.J."/>
            <person name="Stankova E."/>
            <person name="Vaczi P."/>
            <person name="Sedlacek I."/>
        </authorList>
    </citation>
    <scope>NUCLEOTIDE SEQUENCE [LARGE SCALE GENOMIC DNA]</scope>
    <source>
        <strain evidence="2 3">CCM 8827</strain>
    </source>
</reference>
<evidence type="ECO:0000313" key="2">
    <source>
        <dbReference type="EMBL" id="MBS7231432.1"/>
    </source>
</evidence>
<dbReference type="Proteomes" id="UP000722625">
    <property type="component" value="Unassembled WGS sequence"/>
</dbReference>
<feature type="signal peptide" evidence="1">
    <location>
        <begin position="1"/>
        <end position="21"/>
    </location>
</feature>
<organism evidence="2 3">
    <name type="scientific">Flavobacterium psychroterrae</name>
    <dbReference type="NCBI Taxonomy" id="2133767"/>
    <lineage>
        <taxon>Bacteria</taxon>
        <taxon>Pseudomonadati</taxon>
        <taxon>Bacteroidota</taxon>
        <taxon>Flavobacteriia</taxon>
        <taxon>Flavobacteriales</taxon>
        <taxon>Flavobacteriaceae</taxon>
        <taxon>Flavobacterium</taxon>
    </lineage>
</organism>
<accession>A0ABS5PAY5</accession>
<evidence type="ECO:0000256" key="1">
    <source>
        <dbReference type="SAM" id="SignalP"/>
    </source>
</evidence>
<sequence length="201" mass="23197">MKKILKIFALLIVSVILLNCASFSTKNFKNDYTSINPGNLHSFDGKFSFSPIKKFDKKTEHSNIENLKKYINSYNFITNESIKFNAIDSILNETINYQIELKIITDKELSVELFKNNQSIKKQQIKGELKKDGMFYLDNKFLKCTGIPYLFGGCQNNKRRIAISKNNNLIVNEALDNTGALLFLFWAGPSYNSTYEFQRLE</sequence>
<dbReference type="EMBL" id="JAGYVZ010000008">
    <property type="protein sequence ID" value="MBS7231432.1"/>
    <property type="molecule type" value="Genomic_DNA"/>
</dbReference>
<evidence type="ECO:0008006" key="4">
    <source>
        <dbReference type="Google" id="ProtNLM"/>
    </source>
</evidence>
<name>A0ABS5PAY5_9FLAO</name>
<dbReference type="RefSeq" id="WP_213298901.1">
    <property type="nucleotide sequence ID" value="NZ_JAGYVZ010000008.1"/>
</dbReference>
<keyword evidence="1" id="KW-0732">Signal</keyword>
<feature type="chain" id="PRO_5045717987" description="Lipoprotein" evidence="1">
    <location>
        <begin position="22"/>
        <end position="201"/>
    </location>
</feature>
<evidence type="ECO:0000313" key="3">
    <source>
        <dbReference type="Proteomes" id="UP000722625"/>
    </source>
</evidence>
<proteinExistence type="predicted"/>
<keyword evidence="3" id="KW-1185">Reference proteome</keyword>